<gene>
    <name evidence="13" type="ORF">J2851_000239</name>
</gene>
<dbReference type="PANTHER" id="PTHR10110:SF86">
    <property type="entry name" value="SODIUM_HYDROGEN EXCHANGER 7"/>
    <property type="match status" value="1"/>
</dbReference>
<evidence type="ECO:0000313" key="14">
    <source>
        <dbReference type="Proteomes" id="UP000781958"/>
    </source>
</evidence>
<comment type="subcellular location">
    <subcellularLocation>
        <location evidence="1">Cell membrane</location>
        <topology evidence="1">Multi-pass membrane protein</topology>
    </subcellularLocation>
</comment>
<keyword evidence="4 11" id="KW-0812">Transmembrane</keyword>
<dbReference type="SUPFAM" id="SSF51206">
    <property type="entry name" value="cAMP-binding domain-like"/>
    <property type="match status" value="1"/>
</dbReference>
<keyword evidence="2" id="KW-0813">Transport</keyword>
<keyword evidence="14" id="KW-1185">Reference proteome</keyword>
<evidence type="ECO:0000256" key="10">
    <source>
        <dbReference type="SAM" id="MobiDB-lite"/>
    </source>
</evidence>
<evidence type="ECO:0000256" key="8">
    <source>
        <dbReference type="ARBA" id="ARBA00023136"/>
    </source>
</evidence>
<comment type="caution">
    <text evidence="13">The sequence shown here is derived from an EMBL/GenBank/DDBJ whole genome shotgun (WGS) entry which is preliminary data.</text>
</comment>
<organism evidence="13 14">
    <name type="scientific">Azospirillum rugosum</name>
    <dbReference type="NCBI Taxonomy" id="416170"/>
    <lineage>
        <taxon>Bacteria</taxon>
        <taxon>Pseudomonadati</taxon>
        <taxon>Pseudomonadota</taxon>
        <taxon>Alphaproteobacteria</taxon>
        <taxon>Rhodospirillales</taxon>
        <taxon>Azospirillaceae</taxon>
        <taxon>Azospirillum</taxon>
    </lineage>
</organism>
<feature type="transmembrane region" description="Helical" evidence="11">
    <location>
        <begin position="323"/>
        <end position="348"/>
    </location>
</feature>
<evidence type="ECO:0000256" key="9">
    <source>
        <dbReference type="ARBA" id="ARBA00023201"/>
    </source>
</evidence>
<dbReference type="CDD" id="cd00038">
    <property type="entry name" value="CAP_ED"/>
    <property type="match status" value="1"/>
</dbReference>
<keyword evidence="3" id="KW-1003">Cell membrane</keyword>
<dbReference type="SMART" id="SM00100">
    <property type="entry name" value="cNMP"/>
    <property type="match status" value="1"/>
</dbReference>
<evidence type="ECO:0000256" key="1">
    <source>
        <dbReference type="ARBA" id="ARBA00004651"/>
    </source>
</evidence>
<keyword evidence="6" id="KW-0915">Sodium</keyword>
<reference evidence="13 14" key="1">
    <citation type="submission" date="2021-03" db="EMBL/GenBank/DDBJ databases">
        <title>Genomic Encyclopedia of Type Strains, Phase III (KMG-III): the genomes of soil and plant-associated and newly described type strains.</title>
        <authorList>
            <person name="Whitman W."/>
        </authorList>
    </citation>
    <scope>NUCLEOTIDE SEQUENCE [LARGE SCALE GENOMIC DNA]</scope>
    <source>
        <strain evidence="13 14">IMMIB AFH-6</strain>
    </source>
</reference>
<feature type="transmembrane region" description="Helical" evidence="11">
    <location>
        <begin position="129"/>
        <end position="150"/>
    </location>
</feature>
<dbReference type="Gene3D" id="2.60.120.10">
    <property type="entry name" value="Jelly Rolls"/>
    <property type="match status" value="1"/>
</dbReference>
<evidence type="ECO:0000256" key="6">
    <source>
        <dbReference type="ARBA" id="ARBA00023053"/>
    </source>
</evidence>
<evidence type="ECO:0000256" key="2">
    <source>
        <dbReference type="ARBA" id="ARBA00022448"/>
    </source>
</evidence>
<evidence type="ECO:0000256" key="3">
    <source>
        <dbReference type="ARBA" id="ARBA00022475"/>
    </source>
</evidence>
<dbReference type="Proteomes" id="UP000781958">
    <property type="component" value="Unassembled WGS sequence"/>
</dbReference>
<evidence type="ECO:0000256" key="7">
    <source>
        <dbReference type="ARBA" id="ARBA00023065"/>
    </source>
</evidence>
<feature type="region of interest" description="Disordered" evidence="10">
    <location>
        <begin position="825"/>
        <end position="866"/>
    </location>
</feature>
<dbReference type="InterPro" id="IPR018488">
    <property type="entry name" value="cNMP-bd_CS"/>
</dbReference>
<dbReference type="Pfam" id="PF00999">
    <property type="entry name" value="Na_H_Exchanger"/>
    <property type="match status" value="1"/>
</dbReference>
<dbReference type="InterPro" id="IPR018490">
    <property type="entry name" value="cNMP-bd_dom_sf"/>
</dbReference>
<feature type="transmembrane region" description="Helical" evidence="11">
    <location>
        <begin position="360"/>
        <end position="380"/>
    </location>
</feature>
<dbReference type="InterPro" id="IPR000595">
    <property type="entry name" value="cNMP-bd_dom"/>
</dbReference>
<keyword evidence="9" id="KW-0739">Sodium transport</keyword>
<keyword evidence="8 11" id="KW-0472">Membrane</keyword>
<feature type="transmembrane region" description="Helical" evidence="11">
    <location>
        <begin position="392"/>
        <end position="416"/>
    </location>
</feature>
<feature type="compositionally biased region" description="Low complexity" evidence="10">
    <location>
        <begin position="836"/>
        <end position="859"/>
    </location>
</feature>
<dbReference type="InterPro" id="IPR018422">
    <property type="entry name" value="Cation/H_exchanger_CPA1"/>
</dbReference>
<dbReference type="PROSITE" id="PS50042">
    <property type="entry name" value="CNMP_BINDING_3"/>
    <property type="match status" value="1"/>
</dbReference>
<evidence type="ECO:0000256" key="4">
    <source>
        <dbReference type="ARBA" id="ARBA00022692"/>
    </source>
</evidence>
<feature type="domain" description="Cyclic nucleotide-binding" evidence="12">
    <location>
        <begin position="708"/>
        <end position="814"/>
    </location>
</feature>
<dbReference type="InterPro" id="IPR006153">
    <property type="entry name" value="Cation/H_exchanger_TM"/>
</dbReference>
<dbReference type="RefSeq" id="WP_209762638.1">
    <property type="nucleotide sequence ID" value="NZ_JAGINP010000001.1"/>
</dbReference>
<evidence type="ECO:0000256" key="5">
    <source>
        <dbReference type="ARBA" id="ARBA00022989"/>
    </source>
</evidence>
<feature type="transmembrane region" description="Helical" evidence="11">
    <location>
        <begin position="104"/>
        <end position="123"/>
    </location>
</feature>
<keyword evidence="7" id="KW-0406">Ion transport</keyword>
<dbReference type="InterPro" id="IPR014710">
    <property type="entry name" value="RmlC-like_jellyroll"/>
</dbReference>
<feature type="transmembrane region" description="Helical" evidence="11">
    <location>
        <begin position="6"/>
        <end position="25"/>
    </location>
</feature>
<keyword evidence="5 11" id="KW-1133">Transmembrane helix</keyword>
<evidence type="ECO:0000313" key="13">
    <source>
        <dbReference type="EMBL" id="MBP2290502.1"/>
    </source>
</evidence>
<accession>A0ABS4SDC9</accession>
<dbReference type="PROSITE" id="PS00888">
    <property type="entry name" value="CNMP_BINDING_1"/>
    <property type="match status" value="1"/>
</dbReference>
<feature type="transmembrane region" description="Helical" evidence="11">
    <location>
        <begin position="32"/>
        <end position="55"/>
    </location>
</feature>
<evidence type="ECO:0000259" key="12">
    <source>
        <dbReference type="PROSITE" id="PS50042"/>
    </source>
</evidence>
<feature type="transmembrane region" description="Helical" evidence="11">
    <location>
        <begin position="294"/>
        <end position="317"/>
    </location>
</feature>
<dbReference type="PANTHER" id="PTHR10110">
    <property type="entry name" value="SODIUM/HYDROGEN EXCHANGER"/>
    <property type="match status" value="1"/>
</dbReference>
<dbReference type="Gene3D" id="6.10.140.1330">
    <property type="match status" value="1"/>
</dbReference>
<dbReference type="EMBL" id="JAGINP010000001">
    <property type="protein sequence ID" value="MBP2290502.1"/>
    <property type="molecule type" value="Genomic_DNA"/>
</dbReference>
<feature type="transmembrane region" description="Helical" evidence="11">
    <location>
        <begin position="75"/>
        <end position="92"/>
    </location>
</feature>
<name>A0ABS4SDC9_9PROT</name>
<feature type="transmembrane region" description="Helical" evidence="11">
    <location>
        <begin position="256"/>
        <end position="273"/>
    </location>
</feature>
<dbReference type="Pfam" id="PF00027">
    <property type="entry name" value="cNMP_binding"/>
    <property type="match status" value="1"/>
</dbReference>
<protein>
    <submittedName>
        <fullName evidence="13">CPA1 family monovalent cation:H+ antiporter</fullName>
    </submittedName>
</protein>
<evidence type="ECO:0000256" key="11">
    <source>
        <dbReference type="SAM" id="Phobius"/>
    </source>
</evidence>
<sequence length="866" mass="93803">MHDIVIYVLGVSGLLALVSFLPPLAARLQVPYTVLLAAVGVALGAVIQSFAGVQGAGPVHDFLNSLAGLDVSSEVLLYIFLPVLLFETALAVDVRRLFDDIGPILVLAVVAVFVCTFAIGFALSLFTSMGLVACLLLGSILATTDPAAVVGVFRDLGAPRRLTMLVEGESLLNDAAAIALFTLLLGMLTSRTHGGAMEAATEFLRDFAGGVLTGYVCGRVACFLVEPVRDQPMAEITLTVALAYLTYVLAEHYVGASGVVAVVTSALVVGSVGRTRISPATWGALEHVWRQLGFWANSLIFLMTAILVPRLLLGIGWVDVGLLAVVVVAATAARALVLFGLLPLLSATGLGQQVSHSYKAVMLWGGLRGAVSLTLALAVTENGRLPERVQSFVAVIVTGFVFYTLFVNGTTLRALIRLLKLDQLSPVEHAMRNRALALSLASIRERVENVARHYEVDEAATEAVVSQYADRLGAIDREREAELPISNEDRVTIGLAILVNREEELYFAHFKEGVLSRGVAELLTARSARLLDAVRAQGRAGYRAFEEPFIAFTPWMRVASLLHRRLGWRAPLARRLAFRFEILVGVRTVQRELLDFTQTKIAQVLGQDVSCEMEGMLAVRLAMVEQALAAMKLQYPDYALMLQSRYVGRAALRLEEADFRALHAESIISAEVLTDLERDLDTRRRALERLPKLDLRLDLMDLVGRVRFFDGLEEGRLRGITTLLKPRLALPGETIVRRGERGDAMFFIASGAVEVLVPGLAEPVKLGTGDVFGEMALLTRQRRNADVRALGYCQMLVLDAKDFRQLMRRDTELRAHFQALAEARRNALKPKPPADRAPAADQAVAAPADAGEPAVEAAPQGAGAQG</sequence>
<proteinExistence type="predicted"/>